<feature type="compositionally biased region" description="Acidic residues" evidence="1">
    <location>
        <begin position="154"/>
        <end position="211"/>
    </location>
</feature>
<name>A0A3N4HMY9_ASCIM</name>
<protein>
    <submittedName>
        <fullName evidence="2">Uncharacterized protein</fullName>
    </submittedName>
</protein>
<feature type="compositionally biased region" description="Polar residues" evidence="1">
    <location>
        <begin position="212"/>
        <end position="221"/>
    </location>
</feature>
<proteinExistence type="predicted"/>
<reference evidence="2 3" key="1">
    <citation type="journal article" date="2018" name="Nat. Ecol. Evol.">
        <title>Pezizomycetes genomes reveal the molecular basis of ectomycorrhizal truffle lifestyle.</title>
        <authorList>
            <person name="Murat C."/>
            <person name="Payen T."/>
            <person name="Noel B."/>
            <person name="Kuo A."/>
            <person name="Morin E."/>
            <person name="Chen J."/>
            <person name="Kohler A."/>
            <person name="Krizsan K."/>
            <person name="Balestrini R."/>
            <person name="Da Silva C."/>
            <person name="Montanini B."/>
            <person name="Hainaut M."/>
            <person name="Levati E."/>
            <person name="Barry K.W."/>
            <person name="Belfiori B."/>
            <person name="Cichocki N."/>
            <person name="Clum A."/>
            <person name="Dockter R.B."/>
            <person name="Fauchery L."/>
            <person name="Guy J."/>
            <person name="Iotti M."/>
            <person name="Le Tacon F."/>
            <person name="Lindquist E.A."/>
            <person name="Lipzen A."/>
            <person name="Malagnac F."/>
            <person name="Mello A."/>
            <person name="Molinier V."/>
            <person name="Miyauchi S."/>
            <person name="Poulain J."/>
            <person name="Riccioni C."/>
            <person name="Rubini A."/>
            <person name="Sitrit Y."/>
            <person name="Splivallo R."/>
            <person name="Traeger S."/>
            <person name="Wang M."/>
            <person name="Zifcakova L."/>
            <person name="Wipf D."/>
            <person name="Zambonelli A."/>
            <person name="Paolocci F."/>
            <person name="Nowrousian M."/>
            <person name="Ottonello S."/>
            <person name="Baldrian P."/>
            <person name="Spatafora J.W."/>
            <person name="Henrissat B."/>
            <person name="Nagy L.G."/>
            <person name="Aury J.M."/>
            <person name="Wincker P."/>
            <person name="Grigoriev I.V."/>
            <person name="Bonfante P."/>
            <person name="Martin F.M."/>
        </authorList>
    </citation>
    <scope>NUCLEOTIDE SEQUENCE [LARGE SCALE GENOMIC DNA]</scope>
    <source>
        <strain evidence="2 3">RN42</strain>
    </source>
</reference>
<dbReference type="Proteomes" id="UP000275078">
    <property type="component" value="Unassembled WGS sequence"/>
</dbReference>
<sequence>MCQMHRPLSGLRENLIDLATPPAEKWLPLSPWEMEQQFEDGAREEMLLTPPDSPGYGSGYSYVATPESCYDSPEMRYRETGAFGTPVGESGPGTPEMSEGGETPGLTPDCSPGISRSNSATRSQVGSAADSPVDSPRVQEDELEENMEPLDSADQIDEVEALDSPELSEESGVEEDSPEYSEDESDMDLEEPELLEDDQDYQSDSDIEDNTDNIINLSLPSPNMAVLPGTTPDSPSLRVPNPSFAKKDPDSSLRFKVIRTGGSGVRVEVYAGAEVKGDVREGVPLVVREEMWVPGELEELEFRFALGQRDVNVV</sequence>
<keyword evidence="3" id="KW-1185">Reference proteome</keyword>
<evidence type="ECO:0000313" key="2">
    <source>
        <dbReference type="EMBL" id="RPA71024.1"/>
    </source>
</evidence>
<feature type="region of interest" description="Disordered" evidence="1">
    <location>
        <begin position="80"/>
        <end position="245"/>
    </location>
</feature>
<gene>
    <name evidence="2" type="ORF">BJ508DRAFT_382191</name>
</gene>
<feature type="compositionally biased region" description="Polar residues" evidence="1">
    <location>
        <begin position="114"/>
        <end position="126"/>
    </location>
</feature>
<organism evidence="2 3">
    <name type="scientific">Ascobolus immersus RN42</name>
    <dbReference type="NCBI Taxonomy" id="1160509"/>
    <lineage>
        <taxon>Eukaryota</taxon>
        <taxon>Fungi</taxon>
        <taxon>Dikarya</taxon>
        <taxon>Ascomycota</taxon>
        <taxon>Pezizomycotina</taxon>
        <taxon>Pezizomycetes</taxon>
        <taxon>Pezizales</taxon>
        <taxon>Ascobolaceae</taxon>
        <taxon>Ascobolus</taxon>
    </lineage>
</organism>
<dbReference type="EMBL" id="ML119987">
    <property type="protein sequence ID" value="RPA71024.1"/>
    <property type="molecule type" value="Genomic_DNA"/>
</dbReference>
<evidence type="ECO:0000256" key="1">
    <source>
        <dbReference type="SAM" id="MobiDB-lite"/>
    </source>
</evidence>
<evidence type="ECO:0000313" key="3">
    <source>
        <dbReference type="Proteomes" id="UP000275078"/>
    </source>
</evidence>
<accession>A0A3N4HMY9</accession>
<dbReference type="AlphaFoldDB" id="A0A3N4HMY9"/>